<dbReference type="EMBL" id="CH474050">
    <property type="protein sequence ID" value="EDL85912.1"/>
    <property type="molecule type" value="Genomic_DNA"/>
</dbReference>
<accession>A6KI46</accession>
<organism evidence="1 2">
    <name type="scientific">Rattus norvegicus</name>
    <name type="common">Rat</name>
    <dbReference type="NCBI Taxonomy" id="10116"/>
    <lineage>
        <taxon>Eukaryota</taxon>
        <taxon>Metazoa</taxon>
        <taxon>Chordata</taxon>
        <taxon>Craniata</taxon>
        <taxon>Vertebrata</taxon>
        <taxon>Euteleostomi</taxon>
        <taxon>Mammalia</taxon>
        <taxon>Eutheria</taxon>
        <taxon>Euarchontoglires</taxon>
        <taxon>Glires</taxon>
        <taxon>Rodentia</taxon>
        <taxon>Myomorpha</taxon>
        <taxon>Muroidea</taxon>
        <taxon>Muridae</taxon>
        <taxon>Murinae</taxon>
        <taxon>Rattus</taxon>
    </lineage>
</organism>
<sequence>MCVLNGPLSWGRSQGSPPSFTCLAARSLWHAGQICSFPSPEQSVAPRHCGKSTGEPGLLLSCAAPFRELSTWLNTLPACFKSKGQIGHLN</sequence>
<name>A6KI46_RAT</name>
<protein>
    <submittedName>
        <fullName evidence="1">RCG37315, isoform CRA_b</fullName>
    </submittedName>
</protein>
<proteinExistence type="predicted"/>
<dbReference type="AlphaFoldDB" id="A6KI46"/>
<evidence type="ECO:0000313" key="2">
    <source>
        <dbReference type="Proteomes" id="UP000234681"/>
    </source>
</evidence>
<gene>
    <name evidence="1" type="ORF">rCG_37315</name>
</gene>
<evidence type="ECO:0000313" key="1">
    <source>
        <dbReference type="EMBL" id="EDL85912.1"/>
    </source>
</evidence>
<dbReference type="Proteomes" id="UP000234681">
    <property type="component" value="Chromosome 3"/>
</dbReference>
<reference evidence="1 2" key="1">
    <citation type="submission" date="2005-09" db="EMBL/GenBank/DDBJ databases">
        <authorList>
            <person name="Mural R.J."/>
            <person name="Li P.W."/>
            <person name="Adams M.D."/>
            <person name="Amanatides P.G."/>
            <person name="Baden-Tillson H."/>
            <person name="Barnstead M."/>
            <person name="Chin S.H."/>
            <person name="Dew I."/>
            <person name="Evans C.A."/>
            <person name="Ferriera S."/>
            <person name="Flanigan M."/>
            <person name="Fosler C."/>
            <person name="Glodek A."/>
            <person name="Gu Z."/>
            <person name="Holt R.A."/>
            <person name="Jennings D."/>
            <person name="Kraft C.L."/>
            <person name="Lu F."/>
            <person name="Nguyen T."/>
            <person name="Nusskern D.R."/>
            <person name="Pfannkoch C.M."/>
            <person name="Sitter C."/>
            <person name="Sutton G.G."/>
            <person name="Venter J.C."/>
            <person name="Wang Z."/>
            <person name="Woodage T."/>
            <person name="Zheng X.H."/>
            <person name="Zhong F."/>
        </authorList>
    </citation>
    <scope>NUCLEOTIDE SEQUENCE [LARGE SCALE GENOMIC DNA]</scope>
    <source>
        <strain>BN</strain>
        <strain evidence="2">Sprague-Dawley</strain>
    </source>
</reference>